<name>A0ABM3GP36_NEOLC</name>
<dbReference type="GeneID" id="124295595"/>
<evidence type="ECO:0000256" key="2">
    <source>
        <dbReference type="SAM" id="MobiDB-lite"/>
    </source>
</evidence>
<dbReference type="RefSeq" id="XP_046602024.1">
    <property type="nucleotide sequence ID" value="XM_046746068.1"/>
</dbReference>
<proteinExistence type="predicted"/>
<accession>A0ABM3GP36</accession>
<feature type="region of interest" description="Disordered" evidence="2">
    <location>
        <begin position="217"/>
        <end position="271"/>
    </location>
</feature>
<feature type="compositionally biased region" description="Pro residues" evidence="2">
    <location>
        <begin position="217"/>
        <end position="249"/>
    </location>
</feature>
<organism evidence="3 4">
    <name type="scientific">Neodiprion lecontei</name>
    <name type="common">Redheaded pine sawfly</name>
    <dbReference type="NCBI Taxonomy" id="441921"/>
    <lineage>
        <taxon>Eukaryota</taxon>
        <taxon>Metazoa</taxon>
        <taxon>Ecdysozoa</taxon>
        <taxon>Arthropoda</taxon>
        <taxon>Hexapoda</taxon>
        <taxon>Insecta</taxon>
        <taxon>Pterygota</taxon>
        <taxon>Neoptera</taxon>
        <taxon>Endopterygota</taxon>
        <taxon>Hymenoptera</taxon>
        <taxon>Tenthredinoidea</taxon>
        <taxon>Diprionidae</taxon>
        <taxon>Diprioninae</taxon>
        <taxon>Neodiprion</taxon>
    </lineage>
</organism>
<keyword evidence="1" id="KW-0175">Coiled coil</keyword>
<protein>
    <submittedName>
        <fullName evidence="4">Arp2/3 complex-activating protein rickA-like isoform X1</fullName>
    </submittedName>
</protein>
<evidence type="ECO:0000313" key="3">
    <source>
        <dbReference type="Proteomes" id="UP000829291"/>
    </source>
</evidence>
<evidence type="ECO:0000256" key="1">
    <source>
        <dbReference type="SAM" id="Coils"/>
    </source>
</evidence>
<sequence>MKNTHSQYFWEFIRSIPVPRNKTNVTMDDQSNGESRSSLDVDRNVSLTDVFPFCNQLDKFIKYILSVRDLNFLTYEYPNILRNRLESSVSELQSILAEVKEAVANVEKLKAQRKSVRKEKITVTKILKRLRDDEIREMECTIALYDKPMFSRWESVKNSQKPEILEGILTDVKNKQHALENLSVLVTRKLNQTQAFHPLSGVNEADKRPKEKSIIPLPFPSFCAPPPPPSRPPPPPPPLPPPLSAPGPVAPFVAQHLPKRSHAQRLSIQRRRRLERRDENLERRCVVAGNVEDLSLVPLTIGELPRCTLASNLYPATLLGAASSSNHDILSSISGPSTAARNEVHEVTLLNNNVDNNGAGGLSFEFHNEMRTVLQALFGELRSAATLPTSDSTLGNAEDAENASDDMREIELYILRKNQ</sequence>
<keyword evidence="3" id="KW-1185">Reference proteome</keyword>
<feature type="coiled-coil region" evidence="1">
    <location>
        <begin position="82"/>
        <end position="119"/>
    </location>
</feature>
<evidence type="ECO:0000313" key="4">
    <source>
        <dbReference type="RefSeq" id="XP_046602024.1"/>
    </source>
</evidence>
<feature type="compositionally biased region" description="Basic residues" evidence="2">
    <location>
        <begin position="257"/>
        <end position="271"/>
    </location>
</feature>
<dbReference type="Proteomes" id="UP000829291">
    <property type="component" value="Chromosome 7"/>
</dbReference>
<gene>
    <name evidence="4" type="primary">LOC124295595</name>
</gene>
<reference evidence="4" key="1">
    <citation type="submission" date="2025-08" db="UniProtKB">
        <authorList>
            <consortium name="RefSeq"/>
        </authorList>
    </citation>
    <scope>IDENTIFICATION</scope>
    <source>
        <tissue evidence="4">Thorax and Abdomen</tissue>
    </source>
</reference>